<sequence>MEYKPIRCPYCGLELQVPVGIEQVVCMYCAKPIDITALFAPTAAEPDGGKRLQQALSLLDPALFRFEAEEPAFTQKNYPDCFASYNGRLNTALEALQGVQDEDCQAFAQALLSRMTDDLHYRKVHSSKSAAFFRYRMMVAVYLIPALHDSTVPEAAIVLRAFLQLWNSKYPKEALNPVSFEKINGGWRRKGCYITTAVCHSLHKPDDCTELQTLRRFRDSWMLRQSEGPLLIQEYYTFAPSIVVAINIAPNPEQIYRSLWQNCISPCMQEAAAGQNQSCLQRYTEMMLSLEQQYLS</sequence>
<gene>
    <name evidence="1" type="ORF">H6X83_05375</name>
</gene>
<protein>
    <submittedName>
        <fullName evidence="1">Uncharacterized protein</fullName>
    </submittedName>
</protein>
<evidence type="ECO:0000313" key="1">
    <source>
        <dbReference type="EMBL" id="QNO19051.1"/>
    </source>
</evidence>
<proteinExistence type="predicted"/>
<dbReference type="EMBL" id="CP060696">
    <property type="protein sequence ID" value="QNO19051.1"/>
    <property type="molecule type" value="Genomic_DNA"/>
</dbReference>
<name>A0A7G9WK39_9FIRM</name>
<dbReference type="NCBIfam" id="NF041770">
    <property type="entry name" value="CFI_box_CTERM"/>
    <property type="match status" value="1"/>
</dbReference>
<evidence type="ECO:0000313" key="2">
    <source>
        <dbReference type="Proteomes" id="UP000516046"/>
    </source>
</evidence>
<reference evidence="1 2" key="1">
    <citation type="submission" date="2020-08" db="EMBL/GenBank/DDBJ databases">
        <authorList>
            <person name="Ren C."/>
            <person name="Gu Y."/>
            <person name="Xu Y."/>
        </authorList>
    </citation>
    <scope>NUCLEOTIDE SEQUENCE [LARGE SCALE GENOMIC DNA]</scope>
    <source>
        <strain evidence="1 2">LBM18003</strain>
    </source>
</reference>
<organism evidence="1 2">
    <name type="scientific">Caproicibacterium amylolyticum</name>
    <dbReference type="NCBI Taxonomy" id="2766537"/>
    <lineage>
        <taxon>Bacteria</taxon>
        <taxon>Bacillati</taxon>
        <taxon>Bacillota</taxon>
        <taxon>Clostridia</taxon>
        <taxon>Eubacteriales</taxon>
        <taxon>Oscillospiraceae</taxon>
        <taxon>Caproicibacterium</taxon>
    </lineage>
</organism>
<dbReference type="AlphaFoldDB" id="A0A7G9WK39"/>
<dbReference type="RefSeq" id="WP_212508120.1">
    <property type="nucleotide sequence ID" value="NZ_CP060696.1"/>
</dbReference>
<accession>A0A7G9WK39</accession>
<dbReference type="KEGG" id="caml:H6X83_05375"/>
<keyword evidence="2" id="KW-1185">Reference proteome</keyword>
<dbReference type="InterPro" id="IPR049886">
    <property type="entry name" value="CFI_box_CTERM_dom"/>
</dbReference>
<dbReference type="Proteomes" id="UP000516046">
    <property type="component" value="Chromosome"/>
</dbReference>